<keyword evidence="3" id="KW-1185">Reference proteome</keyword>
<evidence type="ECO:0000313" key="2">
    <source>
        <dbReference type="EMBL" id="SMC19870.1"/>
    </source>
</evidence>
<dbReference type="AlphaFoldDB" id="A0A1W1X7Q0"/>
<feature type="coiled-coil region" evidence="1">
    <location>
        <begin position="62"/>
        <end position="159"/>
    </location>
</feature>
<evidence type="ECO:0000256" key="1">
    <source>
        <dbReference type="SAM" id="Coils"/>
    </source>
</evidence>
<reference evidence="2 3" key="1">
    <citation type="submission" date="2017-04" db="EMBL/GenBank/DDBJ databases">
        <authorList>
            <person name="Afonso C.L."/>
            <person name="Miller P.J."/>
            <person name="Scott M.A."/>
            <person name="Spackman E."/>
            <person name="Goraichik I."/>
            <person name="Dimitrov K.M."/>
            <person name="Suarez D.L."/>
            <person name="Swayne D.E."/>
        </authorList>
    </citation>
    <scope>NUCLEOTIDE SEQUENCE [LARGE SCALE GENOMIC DNA]</scope>
    <source>
        <strain evidence="2 3">DSM 12555</strain>
    </source>
</reference>
<dbReference type="STRING" id="1121291.SAMN02745134_00950"/>
<accession>A0A1W1X7Q0</accession>
<name>A0A1W1X7Q0_9CLOT</name>
<dbReference type="RefSeq" id="WP_207651867.1">
    <property type="nucleotide sequence ID" value="NZ_FWXH01000002.1"/>
</dbReference>
<sequence length="322" mass="37119">MMCIYDYILCPSCLQPINKNDDLHTCGLCGREKTELEIDEILQLKQDKKKFNKKHKELVGFIKGEEENLNILIKKNSEFKADLLNLEKELLYLQKDYINPYIEQIEQLNYEIGELNRVLRELDNDHKLFVELDRIKKLCDGKEKSIKDLKEKIKKTENSSVNKDDLIDDLSGLLSEILDAFEFPKLENAYIDGKTYLPYVRGRLYRDLGSLAGVTLITMAYYLAITIKAREEDFNHLGLLIIDSPRKNLGAKASEEGFKDEEIFSSIVRYLVKVNKDYGEDIQLIVVNNGYPTFLNKVNIVKEFDGDGTKGLPYGLIDDIKA</sequence>
<gene>
    <name evidence="2" type="ORF">SAMN02745134_00950</name>
</gene>
<evidence type="ECO:0000313" key="3">
    <source>
        <dbReference type="Proteomes" id="UP000192468"/>
    </source>
</evidence>
<keyword evidence="1" id="KW-0175">Coiled coil</keyword>
<organism evidence="2 3">
    <name type="scientific">Clostridium acidisoli DSM 12555</name>
    <dbReference type="NCBI Taxonomy" id="1121291"/>
    <lineage>
        <taxon>Bacteria</taxon>
        <taxon>Bacillati</taxon>
        <taxon>Bacillota</taxon>
        <taxon>Clostridia</taxon>
        <taxon>Eubacteriales</taxon>
        <taxon>Clostridiaceae</taxon>
        <taxon>Clostridium</taxon>
    </lineage>
</organism>
<protein>
    <submittedName>
        <fullName evidence="2">Uncharacterized protein</fullName>
    </submittedName>
</protein>
<dbReference type="Proteomes" id="UP000192468">
    <property type="component" value="Unassembled WGS sequence"/>
</dbReference>
<proteinExistence type="predicted"/>
<dbReference type="EMBL" id="FWXH01000002">
    <property type="protein sequence ID" value="SMC19870.1"/>
    <property type="molecule type" value="Genomic_DNA"/>
</dbReference>